<keyword evidence="2" id="KW-0472">Membrane</keyword>
<dbReference type="SMART" id="SM01117">
    <property type="entry name" value="Cyt-b5"/>
    <property type="match status" value="1"/>
</dbReference>
<gene>
    <name evidence="4" type="ORF">CRM22_000278</name>
</gene>
<feature type="domain" description="Cytochrome b5 heme-binding" evidence="3">
    <location>
        <begin position="52"/>
        <end position="146"/>
    </location>
</feature>
<dbReference type="STRING" id="147828.A0A4S2MKN2"/>
<sequence>MSYDWESFGSWVLITISVICMSAGLIGAIYHALRRRRSSSKTRTPKLPMRDFTLEELQQFDGNGPDGRILLAVNGNVFDVTENGQNFYGKGAPYCLFAGKDVSRALACFKAELAETGGRYDDLSDLSQVEMDRLREWELQFSGELFAHIYWNPRTSRDTRFSVCSPAPHLGLTRTFISLAFLKIS</sequence>
<evidence type="ECO:0000256" key="2">
    <source>
        <dbReference type="SAM" id="Phobius"/>
    </source>
</evidence>
<dbReference type="GO" id="GO:0005783">
    <property type="term" value="C:endoplasmic reticulum"/>
    <property type="evidence" value="ECO:0007669"/>
    <property type="project" value="TreeGrafter"/>
</dbReference>
<dbReference type="AlphaFoldDB" id="A0A4S2MKN2"/>
<evidence type="ECO:0000256" key="1">
    <source>
        <dbReference type="ARBA" id="ARBA00038357"/>
    </source>
</evidence>
<evidence type="ECO:0000259" key="3">
    <source>
        <dbReference type="SMART" id="SM01117"/>
    </source>
</evidence>
<comment type="similarity">
    <text evidence="1">Belongs to the cytochrome b5 family. MAPR subfamily.</text>
</comment>
<dbReference type="InterPro" id="IPR036400">
    <property type="entry name" value="Cyt_B5-like_heme/steroid_sf"/>
</dbReference>
<comment type="caution">
    <text evidence="4">The sequence shown here is derived from an EMBL/GenBank/DDBJ whole genome shotgun (WGS) entry which is preliminary data.</text>
</comment>
<reference evidence="4 5" key="1">
    <citation type="journal article" date="2019" name="BMC Genomics">
        <title>New insights from Opisthorchis felineus genome: update on genomics of the epidemiologically important liver flukes.</title>
        <authorList>
            <person name="Ershov N.I."/>
            <person name="Mordvinov V.A."/>
            <person name="Prokhortchouk E.B."/>
            <person name="Pakharukova M.Y."/>
            <person name="Gunbin K.V."/>
            <person name="Ustyantsev K."/>
            <person name="Genaev M.A."/>
            <person name="Blinov A.G."/>
            <person name="Mazur A."/>
            <person name="Boulygina E."/>
            <person name="Tsygankova S."/>
            <person name="Khrameeva E."/>
            <person name="Chekanov N."/>
            <person name="Fan G."/>
            <person name="Xiao A."/>
            <person name="Zhang H."/>
            <person name="Xu X."/>
            <person name="Yang H."/>
            <person name="Solovyev V."/>
            <person name="Lee S.M."/>
            <person name="Liu X."/>
            <person name="Afonnikov D.A."/>
            <person name="Skryabin K.G."/>
        </authorList>
    </citation>
    <scope>NUCLEOTIDE SEQUENCE [LARGE SCALE GENOMIC DNA]</scope>
    <source>
        <strain evidence="4">AK-0245</strain>
        <tissue evidence="4">Whole organism</tissue>
    </source>
</reference>
<keyword evidence="5" id="KW-1185">Reference proteome</keyword>
<dbReference type="FunFam" id="3.10.120.10:FF:000003">
    <property type="entry name" value="membrane-associated progesterone receptor component 1"/>
    <property type="match status" value="1"/>
</dbReference>
<keyword evidence="2" id="KW-0812">Transmembrane</keyword>
<proteinExistence type="inferred from homology"/>
<dbReference type="InterPro" id="IPR050577">
    <property type="entry name" value="MAPR/NEUFC/NENF-like"/>
</dbReference>
<dbReference type="EMBL" id="SJOL01000471">
    <property type="protein sequence ID" value="TGZ75659.1"/>
    <property type="molecule type" value="Genomic_DNA"/>
</dbReference>
<dbReference type="Proteomes" id="UP000308267">
    <property type="component" value="Unassembled WGS sequence"/>
</dbReference>
<dbReference type="SUPFAM" id="SSF55856">
    <property type="entry name" value="Cytochrome b5-like heme/steroid binding domain"/>
    <property type="match status" value="1"/>
</dbReference>
<organism evidence="4 5">
    <name type="scientific">Opisthorchis felineus</name>
    <dbReference type="NCBI Taxonomy" id="147828"/>
    <lineage>
        <taxon>Eukaryota</taxon>
        <taxon>Metazoa</taxon>
        <taxon>Spiralia</taxon>
        <taxon>Lophotrochozoa</taxon>
        <taxon>Platyhelminthes</taxon>
        <taxon>Trematoda</taxon>
        <taxon>Digenea</taxon>
        <taxon>Opisthorchiida</taxon>
        <taxon>Opisthorchiata</taxon>
        <taxon>Opisthorchiidae</taxon>
        <taxon>Opisthorchis</taxon>
    </lineage>
</organism>
<dbReference type="GO" id="GO:0016020">
    <property type="term" value="C:membrane"/>
    <property type="evidence" value="ECO:0007669"/>
    <property type="project" value="TreeGrafter"/>
</dbReference>
<dbReference type="PANTHER" id="PTHR10281">
    <property type="entry name" value="MEMBRANE-ASSOCIATED PROGESTERONE RECEPTOR COMPONENT-RELATED"/>
    <property type="match status" value="1"/>
</dbReference>
<evidence type="ECO:0000313" key="5">
    <source>
        <dbReference type="Proteomes" id="UP000308267"/>
    </source>
</evidence>
<dbReference type="PANTHER" id="PTHR10281:SF106">
    <property type="entry name" value="IP06960P-RELATED"/>
    <property type="match status" value="1"/>
</dbReference>
<accession>A0A4S2MKN2</accession>
<feature type="transmembrane region" description="Helical" evidence="2">
    <location>
        <begin position="12"/>
        <end position="33"/>
    </location>
</feature>
<dbReference type="Gene3D" id="3.10.120.10">
    <property type="entry name" value="Cytochrome b5-like heme/steroid binding domain"/>
    <property type="match status" value="1"/>
</dbReference>
<keyword evidence="2" id="KW-1133">Transmembrane helix</keyword>
<dbReference type="Pfam" id="PF00173">
    <property type="entry name" value="Cyt-b5"/>
    <property type="match status" value="1"/>
</dbReference>
<name>A0A4S2MKN2_OPIFE</name>
<dbReference type="InterPro" id="IPR001199">
    <property type="entry name" value="Cyt_B5-like_heme/steroid-bd"/>
</dbReference>
<evidence type="ECO:0000313" key="4">
    <source>
        <dbReference type="EMBL" id="TGZ75659.1"/>
    </source>
</evidence>
<dbReference type="OrthoDB" id="547796at2759"/>
<protein>
    <recommendedName>
        <fullName evidence="3">Cytochrome b5 heme-binding domain-containing protein</fullName>
    </recommendedName>
</protein>